<evidence type="ECO:0000256" key="2">
    <source>
        <dbReference type="ARBA" id="ARBA00022723"/>
    </source>
</evidence>
<reference evidence="9 10" key="1">
    <citation type="submission" date="2024-11" db="EMBL/GenBank/DDBJ databases">
        <authorList>
            <person name="Mikucki A.G."/>
            <person name="Kahler C.M."/>
        </authorList>
    </citation>
    <scope>NUCLEOTIDE SEQUENCE [LARGE SCALE GENOMIC DNA]</scope>
    <source>
        <strain evidence="9 10">EXNM717</strain>
    </source>
</reference>
<dbReference type="PANTHER" id="PTHR33693:SF1">
    <property type="entry name" value="TYPE-4 URACIL-DNA GLYCOSYLASE"/>
    <property type="match status" value="1"/>
</dbReference>
<comment type="caution">
    <text evidence="9">The sequence shown here is derived from an EMBL/GenBank/DDBJ whole genome shotgun (WGS) entry which is preliminary data.</text>
</comment>
<keyword evidence="6" id="KW-0411">Iron-sulfur</keyword>
<keyword evidence="1" id="KW-0004">4Fe-4S</keyword>
<evidence type="ECO:0000256" key="5">
    <source>
        <dbReference type="ARBA" id="ARBA00023004"/>
    </source>
</evidence>
<organism evidence="9 10">
    <name type="scientific">Neisseria oralis</name>
    <dbReference type="NCBI Taxonomy" id="1107316"/>
    <lineage>
        <taxon>Bacteria</taxon>
        <taxon>Pseudomonadati</taxon>
        <taxon>Pseudomonadota</taxon>
        <taxon>Betaproteobacteria</taxon>
        <taxon>Neisseriales</taxon>
        <taxon>Neisseriaceae</taxon>
        <taxon>Neisseria</taxon>
    </lineage>
</organism>
<dbReference type="InterPro" id="IPR005122">
    <property type="entry name" value="Uracil-DNA_glycosylase-like"/>
</dbReference>
<keyword evidence="3" id="KW-0227">DNA damage</keyword>
<evidence type="ECO:0000256" key="6">
    <source>
        <dbReference type="ARBA" id="ARBA00023014"/>
    </source>
</evidence>
<keyword evidence="7" id="KW-0234">DNA repair</keyword>
<evidence type="ECO:0000256" key="7">
    <source>
        <dbReference type="ARBA" id="ARBA00023204"/>
    </source>
</evidence>
<dbReference type="SMART" id="SM00987">
    <property type="entry name" value="UreE_C"/>
    <property type="match status" value="1"/>
</dbReference>
<accession>A0ABW8Q127</accession>
<dbReference type="EMBL" id="JBJGEB010000001">
    <property type="protein sequence ID" value="MFK7641249.1"/>
    <property type="molecule type" value="Genomic_DNA"/>
</dbReference>
<dbReference type="InterPro" id="IPR036895">
    <property type="entry name" value="Uracil-DNA_glycosylase-like_sf"/>
</dbReference>
<evidence type="ECO:0000256" key="3">
    <source>
        <dbReference type="ARBA" id="ARBA00022763"/>
    </source>
</evidence>
<protein>
    <submittedName>
        <fullName evidence="9">Uracil-DNA glycosylase family protein</fullName>
    </submittedName>
</protein>
<keyword evidence="10" id="KW-1185">Reference proteome</keyword>
<dbReference type="Pfam" id="PF03167">
    <property type="entry name" value="UDG"/>
    <property type="match status" value="1"/>
</dbReference>
<evidence type="ECO:0000313" key="9">
    <source>
        <dbReference type="EMBL" id="MFK7641249.1"/>
    </source>
</evidence>
<gene>
    <name evidence="9" type="ORF">ACI43T_01865</name>
</gene>
<dbReference type="Gene3D" id="3.40.470.10">
    <property type="entry name" value="Uracil-DNA glycosylase-like domain"/>
    <property type="match status" value="1"/>
</dbReference>
<dbReference type="SUPFAM" id="SSF52141">
    <property type="entry name" value="Uracil-DNA glycosylase-like"/>
    <property type="match status" value="1"/>
</dbReference>
<proteinExistence type="predicted"/>
<feature type="domain" description="Uracil-DNA glycosylase-like" evidence="8">
    <location>
        <begin position="119"/>
        <end position="257"/>
    </location>
</feature>
<keyword evidence="5" id="KW-0408">Iron</keyword>
<evidence type="ECO:0000256" key="1">
    <source>
        <dbReference type="ARBA" id="ARBA00022485"/>
    </source>
</evidence>
<keyword evidence="4" id="KW-0378">Hydrolase</keyword>
<dbReference type="Proteomes" id="UP001621964">
    <property type="component" value="Unassembled WGS sequence"/>
</dbReference>
<evidence type="ECO:0000256" key="4">
    <source>
        <dbReference type="ARBA" id="ARBA00022801"/>
    </source>
</evidence>
<evidence type="ECO:0000259" key="8">
    <source>
        <dbReference type="SMART" id="SM00986"/>
    </source>
</evidence>
<name>A0ABW8Q127_9NEIS</name>
<evidence type="ECO:0000313" key="10">
    <source>
        <dbReference type="Proteomes" id="UP001621964"/>
    </source>
</evidence>
<dbReference type="RefSeq" id="WP_405385390.1">
    <property type="nucleotide sequence ID" value="NZ_JBJGEB010000001.1"/>
</dbReference>
<keyword evidence="2" id="KW-0479">Metal-binding</keyword>
<dbReference type="InterPro" id="IPR051536">
    <property type="entry name" value="UDG_Type-4/5"/>
</dbReference>
<dbReference type="PANTHER" id="PTHR33693">
    <property type="entry name" value="TYPE-5 URACIL-DNA GLYCOSYLASE"/>
    <property type="match status" value="1"/>
</dbReference>
<sequence length="265" mass="28220">MLSSRYLHLHEALGLGPMWLNKDAVFRPSETAPVKSKDAVPPSAAKPVAQAVQAAASGRRARMAAMAAVGSQTEAPPAAAPFQAEGSPETAPVAKMRVESALPAAPTPAAVFSDGLPRIETSVRPSEIMVISICPSTEDCLAGHLFSGAAGVLLDKMLAAVGLQAHQAYKTSWIKTAPISGDRPDNARISGELPHVRTELAQSQAKAVLFLGQDFEKPELAKDMAQLCGDLPFFVIPHPARLLRQPQFKARAWAELKKLKRLLGR</sequence>
<dbReference type="SMART" id="SM00986">
    <property type="entry name" value="UDG"/>
    <property type="match status" value="1"/>
</dbReference>